<dbReference type="AlphaFoldDB" id="T1B4L1"/>
<accession>T1B4L1</accession>
<dbReference type="PANTHER" id="PTHR47623">
    <property type="entry name" value="OS09G0287300 PROTEIN"/>
    <property type="match status" value="1"/>
</dbReference>
<gene>
    <name evidence="1" type="ORF">B2A_01803</name>
</gene>
<keyword evidence="1" id="KW-0378">Hydrolase</keyword>
<dbReference type="InterPro" id="IPR013078">
    <property type="entry name" value="His_Pase_superF_clade-1"/>
</dbReference>
<evidence type="ECO:0000313" key="1">
    <source>
        <dbReference type="EMBL" id="EQD64902.1"/>
    </source>
</evidence>
<sequence length="154" mass="16930">MSTDTSELCLLRHAEARAPRGRQDDFDRVLSARGAADAGRLGAWLRQQEWTFDLVYCSPAARTRSTLASVLPFHALDARLLPDLYLADAGTLQRIVNEIPAVGRALLLAHNPGLEQFANALCGWSAPRALPTCGLLRLRREADGTARLIESWQP</sequence>
<proteinExistence type="predicted"/>
<comment type="caution">
    <text evidence="1">The sequence shown here is derived from an EMBL/GenBank/DDBJ whole genome shotgun (WGS) entry which is preliminary data.</text>
</comment>
<reference evidence="1" key="1">
    <citation type="submission" date="2013-08" db="EMBL/GenBank/DDBJ databases">
        <authorList>
            <person name="Mendez C."/>
            <person name="Richter M."/>
            <person name="Ferrer M."/>
            <person name="Sanchez J."/>
        </authorList>
    </citation>
    <scope>NUCLEOTIDE SEQUENCE</scope>
</reference>
<dbReference type="PANTHER" id="PTHR47623:SF1">
    <property type="entry name" value="OS09G0287300 PROTEIN"/>
    <property type="match status" value="1"/>
</dbReference>
<dbReference type="EMBL" id="AUZZ01001280">
    <property type="protein sequence ID" value="EQD64902.1"/>
    <property type="molecule type" value="Genomic_DNA"/>
</dbReference>
<name>T1B4L1_9ZZZZ</name>
<protein>
    <submittedName>
        <fullName evidence="1">Phosphoglycerate mutase domain protein</fullName>
        <ecNumber evidence="1">3.1.3.13</ecNumber>
    </submittedName>
</protein>
<dbReference type="GO" id="GO:0016787">
    <property type="term" value="F:hydrolase activity"/>
    <property type="evidence" value="ECO:0007669"/>
    <property type="project" value="UniProtKB-KW"/>
</dbReference>
<dbReference type="Pfam" id="PF00300">
    <property type="entry name" value="His_Phos_1"/>
    <property type="match status" value="1"/>
</dbReference>
<dbReference type="EC" id="3.1.3.13" evidence="1"/>
<dbReference type="SUPFAM" id="SSF53254">
    <property type="entry name" value="Phosphoglycerate mutase-like"/>
    <property type="match status" value="1"/>
</dbReference>
<dbReference type="Gene3D" id="3.40.50.1240">
    <property type="entry name" value="Phosphoglycerate mutase-like"/>
    <property type="match status" value="1"/>
</dbReference>
<dbReference type="CDD" id="cd07067">
    <property type="entry name" value="HP_PGM_like"/>
    <property type="match status" value="1"/>
</dbReference>
<dbReference type="InterPro" id="IPR029033">
    <property type="entry name" value="His_PPase_superfam"/>
</dbReference>
<reference evidence="1" key="2">
    <citation type="journal article" date="2014" name="ISME J.">
        <title>Microbial stratification in low pH oxic and suboxic macroscopic growths along an acid mine drainage.</title>
        <authorList>
            <person name="Mendez-Garcia C."/>
            <person name="Mesa V."/>
            <person name="Sprenger R.R."/>
            <person name="Richter M."/>
            <person name="Diez M.S."/>
            <person name="Solano J."/>
            <person name="Bargiela R."/>
            <person name="Golyshina O.V."/>
            <person name="Manteca A."/>
            <person name="Ramos J.L."/>
            <person name="Gallego J.R."/>
            <person name="Llorente I."/>
            <person name="Martins Dos Santos V.A."/>
            <person name="Jensen O.N."/>
            <person name="Pelaez A.I."/>
            <person name="Sanchez J."/>
            <person name="Ferrer M."/>
        </authorList>
    </citation>
    <scope>NUCLEOTIDE SEQUENCE</scope>
</reference>
<organism evidence="1">
    <name type="scientific">mine drainage metagenome</name>
    <dbReference type="NCBI Taxonomy" id="410659"/>
    <lineage>
        <taxon>unclassified sequences</taxon>
        <taxon>metagenomes</taxon>
        <taxon>ecological metagenomes</taxon>
    </lineage>
</organism>